<dbReference type="Pfam" id="PF03979">
    <property type="entry name" value="Sigma70_r1_1"/>
    <property type="match status" value="1"/>
</dbReference>
<dbReference type="RefSeq" id="WP_085758427.1">
    <property type="nucleotide sequence ID" value="NZ_CP019343.1"/>
</dbReference>
<dbReference type="AlphaFoldDB" id="A0A1X9NFJ4"/>
<comment type="subcellular location">
    <subcellularLocation>
        <location evidence="6">Cytoplasm</location>
    </subcellularLocation>
</comment>
<comment type="subunit">
    <text evidence="6">Interacts transiently with the RNA polymerase catalytic core.</text>
</comment>
<feature type="region of interest" description="Sigma-70 factor domain-2" evidence="6">
    <location>
        <begin position="366"/>
        <end position="436"/>
    </location>
</feature>
<dbReference type="FunFam" id="1.10.10.10:FF:000004">
    <property type="entry name" value="RNA polymerase sigma factor SigA"/>
    <property type="match status" value="1"/>
</dbReference>
<dbReference type="PANTHER" id="PTHR30603:SF60">
    <property type="entry name" value="RNA POLYMERASE SIGMA FACTOR RPOD"/>
    <property type="match status" value="1"/>
</dbReference>
<dbReference type="FunFam" id="1.10.10.10:FF:000002">
    <property type="entry name" value="RNA polymerase sigma factor SigA"/>
    <property type="match status" value="1"/>
</dbReference>
<evidence type="ECO:0000256" key="3">
    <source>
        <dbReference type="ARBA" id="ARBA00023082"/>
    </source>
</evidence>
<dbReference type="GO" id="GO:0003677">
    <property type="term" value="F:DNA binding"/>
    <property type="evidence" value="ECO:0007669"/>
    <property type="project" value="UniProtKB-UniRule"/>
</dbReference>
<evidence type="ECO:0000313" key="11">
    <source>
        <dbReference type="EMBL" id="ARN74289.1"/>
    </source>
</evidence>
<evidence type="ECO:0000313" key="12">
    <source>
        <dbReference type="Proteomes" id="UP000193450"/>
    </source>
</evidence>
<dbReference type="Gene3D" id="1.10.220.120">
    <property type="entry name" value="Sigma-70 factor, region 1.1"/>
    <property type="match status" value="1"/>
</dbReference>
<feature type="region of interest" description="Sigma-70 factor domain-3" evidence="6">
    <location>
        <begin position="445"/>
        <end position="521"/>
    </location>
</feature>
<dbReference type="FunFam" id="1.10.601.10:FF:000002">
    <property type="entry name" value="RNA polymerase sigma factor RpoD"/>
    <property type="match status" value="1"/>
</dbReference>
<dbReference type="NCBIfam" id="NF004208">
    <property type="entry name" value="PRK05658.1"/>
    <property type="match status" value="1"/>
</dbReference>
<feature type="region of interest" description="Disordered" evidence="8">
    <location>
        <begin position="178"/>
        <end position="207"/>
    </location>
</feature>
<feature type="DNA-binding region" description="H-T-H motif" evidence="6">
    <location>
        <begin position="560"/>
        <end position="579"/>
    </location>
</feature>
<dbReference type="NCBIfam" id="TIGR02937">
    <property type="entry name" value="sigma70-ECF"/>
    <property type="match status" value="1"/>
</dbReference>
<dbReference type="InterPro" id="IPR007631">
    <property type="entry name" value="RNA_pol_sigma_70_non-ess"/>
</dbReference>
<evidence type="ECO:0000259" key="10">
    <source>
        <dbReference type="PROSITE" id="PS00716"/>
    </source>
</evidence>
<keyword evidence="12" id="KW-1185">Reference proteome</keyword>
<dbReference type="InterPro" id="IPR000943">
    <property type="entry name" value="RNA_pol_sigma70"/>
</dbReference>
<dbReference type="Pfam" id="PF00140">
    <property type="entry name" value="Sigma70_r1_2"/>
    <property type="match status" value="1"/>
</dbReference>
<evidence type="ECO:0000256" key="6">
    <source>
        <dbReference type="HAMAP-Rule" id="MF_00963"/>
    </source>
</evidence>
<dbReference type="InterPro" id="IPR009042">
    <property type="entry name" value="RNA_pol_sigma70_r1_2"/>
</dbReference>
<dbReference type="FunFam" id="1.10.220.120:FF:000001">
    <property type="entry name" value="RNA polymerase sigma factor RpoD"/>
    <property type="match status" value="1"/>
</dbReference>
<keyword evidence="7" id="KW-0175">Coiled coil</keyword>
<dbReference type="InterPro" id="IPR007624">
    <property type="entry name" value="RNA_pol_sigma70_r3"/>
</dbReference>
<evidence type="ECO:0000256" key="5">
    <source>
        <dbReference type="ARBA" id="ARBA00023163"/>
    </source>
</evidence>
<feature type="region of interest" description="Sigma-70 factor domain-4" evidence="6">
    <location>
        <begin position="534"/>
        <end position="587"/>
    </location>
</feature>
<feature type="coiled-coil region" evidence="7">
    <location>
        <begin position="317"/>
        <end position="365"/>
    </location>
</feature>
<dbReference type="Proteomes" id="UP000193450">
    <property type="component" value="Chromosome"/>
</dbReference>
<dbReference type="InterPro" id="IPR007630">
    <property type="entry name" value="RNA_pol_sigma70_r4"/>
</dbReference>
<dbReference type="InterPro" id="IPR007127">
    <property type="entry name" value="RNA_pol_sigma_70_r1_1"/>
</dbReference>
<dbReference type="OrthoDB" id="9809557at2"/>
<gene>
    <name evidence="6" type="primary">rpoD</name>
    <name evidence="11" type="ORF">BST96_09235</name>
</gene>
<dbReference type="Pfam" id="PF04546">
    <property type="entry name" value="Sigma70_ner"/>
    <property type="match status" value="1"/>
</dbReference>
<comment type="similarity">
    <text evidence="6">Belongs to the sigma-70 factor family. RpoD/SigA subfamily.</text>
</comment>
<reference evidence="11 12" key="1">
    <citation type="submission" date="2016-11" db="EMBL/GenBank/DDBJ databases">
        <title>Trade-off between light-utilization and light-protection in marine flavobacteria.</title>
        <authorList>
            <person name="Kumagai Y."/>
        </authorList>
    </citation>
    <scope>NUCLEOTIDE SEQUENCE [LARGE SCALE GENOMIC DNA]</scope>
    <source>
        <strain evidence="11 12">NBRC 107125</strain>
    </source>
</reference>
<dbReference type="HAMAP" id="MF_00963">
    <property type="entry name" value="Sigma70_RpoD_SigA"/>
    <property type="match status" value="1"/>
</dbReference>
<dbReference type="Gene3D" id="1.10.10.10">
    <property type="entry name" value="Winged helix-like DNA-binding domain superfamily/Winged helix DNA-binding domain"/>
    <property type="match status" value="2"/>
</dbReference>
<protein>
    <recommendedName>
        <fullName evidence="6">RNA polymerase sigma factor RpoD</fullName>
    </recommendedName>
    <alternativeName>
        <fullName evidence="6">Sigma-70</fullName>
    </alternativeName>
</protein>
<dbReference type="SUPFAM" id="SSF88659">
    <property type="entry name" value="Sigma3 and sigma4 domains of RNA polymerase sigma factors"/>
    <property type="match status" value="2"/>
</dbReference>
<dbReference type="InterPro" id="IPR013325">
    <property type="entry name" value="RNA_pol_sigma_r2"/>
</dbReference>
<dbReference type="PANTHER" id="PTHR30603">
    <property type="entry name" value="RNA POLYMERASE SIGMA FACTOR RPO"/>
    <property type="match status" value="1"/>
</dbReference>
<dbReference type="KEGG" id="osg:BST96_09235"/>
<keyword evidence="1 6" id="KW-0963">Cytoplasm</keyword>
<keyword evidence="5 6" id="KW-0804">Transcription</keyword>
<dbReference type="Pfam" id="PF04539">
    <property type="entry name" value="Sigma70_r3"/>
    <property type="match status" value="1"/>
</dbReference>
<feature type="short sequence motif" description="Interaction with polymerase core subunit RpoC" evidence="6">
    <location>
        <begin position="390"/>
        <end position="393"/>
    </location>
</feature>
<organism evidence="11 12">
    <name type="scientific">Oceanicoccus sagamiensis</name>
    <dbReference type="NCBI Taxonomy" id="716816"/>
    <lineage>
        <taxon>Bacteria</taxon>
        <taxon>Pseudomonadati</taxon>
        <taxon>Pseudomonadota</taxon>
        <taxon>Gammaproteobacteria</taxon>
        <taxon>Cellvibrionales</taxon>
        <taxon>Spongiibacteraceae</taxon>
        <taxon>Oceanicoccus</taxon>
    </lineage>
</organism>
<comment type="function">
    <text evidence="6">Sigma factors are initiation factors that promote the attachment of RNA polymerase to specific initiation sites and are then released. This sigma factor is the primary sigma factor during exponential growth.</text>
</comment>
<dbReference type="PRINTS" id="PR00046">
    <property type="entry name" value="SIGMA70FCT"/>
</dbReference>
<evidence type="ECO:0000259" key="9">
    <source>
        <dbReference type="PROSITE" id="PS00715"/>
    </source>
</evidence>
<evidence type="ECO:0000256" key="1">
    <source>
        <dbReference type="ARBA" id="ARBA00022490"/>
    </source>
</evidence>
<keyword evidence="3 6" id="KW-0731">Sigma factor</keyword>
<dbReference type="Gene3D" id="1.10.601.10">
    <property type="entry name" value="RNA Polymerase Primary Sigma Factor"/>
    <property type="match status" value="1"/>
</dbReference>
<accession>A0A1X9NFJ4</accession>
<dbReference type="GO" id="GO:0005737">
    <property type="term" value="C:cytoplasm"/>
    <property type="evidence" value="ECO:0007669"/>
    <property type="project" value="UniProtKB-SubCell"/>
</dbReference>
<dbReference type="GO" id="GO:0006352">
    <property type="term" value="P:DNA-templated transcription initiation"/>
    <property type="evidence" value="ECO:0007669"/>
    <property type="project" value="UniProtKB-UniRule"/>
</dbReference>
<proteinExistence type="inferred from homology"/>
<evidence type="ECO:0000256" key="4">
    <source>
        <dbReference type="ARBA" id="ARBA00023125"/>
    </source>
</evidence>
<sequence>MSDTEQKQSRLKTLIAKGKEQGYLTYAEVNDHLPQDISDPDQVEDIIQMINDLGIQVFENAPDADEILLSEEDSTDDIAAAEAAAALAAVETEAGRTTDPVRMYMREMGTVELLTREGEIAIAKRIEEGIRDVMAAVAYYPGAVQDVIDDYDKVATEERRLADILIGYLDPTDVVPPAAQQQQAAAADDDDDDDSPSGPDPEEAKKRFTAIRKQQNKLDKAIDKHGRYSKEAAKELQKLGELFKFLKLTPRVFEPLSIRVRSKLNVIRENERLIMGICIKQAKMSRKDFVKAFQGSETNFDWLDDQIKAHKDAAPALEANRDDIIRAQRKIAFIEAQTDLTIVDIKEINRRMSIGEARARRAKKEMVEANLRLVISIAKKYTNRGLQFLDLIQEGNIGLMKAVDKFEYRRGYKFSTYATWWIRQAITRSIADQARTIRIPVHMIETINKLNRISRQMLQEMGREPTPEELGERMDMPEDKVRKVLKIAKEPISMETPIGDDEDSHLGDFIEDNTIAQPVDSATGQGLQEATKDVLGGLTAREAKVLRMRFGIDMNTDHTLEEVGKQFDVTRERIRQIEAKALRKLRHPSRSDHLRSFLDE</sequence>
<dbReference type="InterPro" id="IPR042189">
    <property type="entry name" value="RNA_pol_sigma_70_r1_1_sf"/>
</dbReference>
<dbReference type="STRING" id="716816.BST96_09235"/>
<dbReference type="InterPro" id="IPR028630">
    <property type="entry name" value="Sigma70_RpoD"/>
</dbReference>
<dbReference type="InterPro" id="IPR014284">
    <property type="entry name" value="RNA_pol_sigma-70_dom"/>
</dbReference>
<dbReference type="CDD" id="cd06171">
    <property type="entry name" value="Sigma70_r4"/>
    <property type="match status" value="1"/>
</dbReference>
<dbReference type="EMBL" id="CP019343">
    <property type="protein sequence ID" value="ARN74289.1"/>
    <property type="molecule type" value="Genomic_DNA"/>
</dbReference>
<evidence type="ECO:0000256" key="8">
    <source>
        <dbReference type="SAM" id="MobiDB-lite"/>
    </source>
</evidence>
<evidence type="ECO:0000256" key="7">
    <source>
        <dbReference type="SAM" id="Coils"/>
    </source>
</evidence>
<feature type="domain" description="RNA polymerase sigma-70" evidence="10">
    <location>
        <begin position="559"/>
        <end position="585"/>
    </location>
</feature>
<dbReference type="InterPro" id="IPR007627">
    <property type="entry name" value="RNA_pol_sigma70_r2"/>
</dbReference>
<dbReference type="InterPro" id="IPR036388">
    <property type="entry name" value="WH-like_DNA-bd_sf"/>
</dbReference>
<evidence type="ECO:0000256" key="2">
    <source>
        <dbReference type="ARBA" id="ARBA00023015"/>
    </source>
</evidence>
<dbReference type="InterPro" id="IPR013324">
    <property type="entry name" value="RNA_pol_sigma_r3/r4-like"/>
</dbReference>
<dbReference type="InterPro" id="IPR050239">
    <property type="entry name" value="Sigma-70_RNA_pol_init_factors"/>
</dbReference>
<feature type="domain" description="RNA polymerase sigma-70" evidence="9">
    <location>
        <begin position="390"/>
        <end position="403"/>
    </location>
</feature>
<dbReference type="NCBIfam" id="TIGR02393">
    <property type="entry name" value="RpoD_Cterm"/>
    <property type="match status" value="1"/>
</dbReference>
<dbReference type="Pfam" id="PF04545">
    <property type="entry name" value="Sigma70_r4"/>
    <property type="match status" value="1"/>
</dbReference>
<dbReference type="PROSITE" id="PS00715">
    <property type="entry name" value="SIGMA70_1"/>
    <property type="match status" value="1"/>
</dbReference>
<dbReference type="Pfam" id="PF04542">
    <property type="entry name" value="Sigma70_r2"/>
    <property type="match status" value="1"/>
</dbReference>
<dbReference type="PROSITE" id="PS00716">
    <property type="entry name" value="SIGMA70_2"/>
    <property type="match status" value="1"/>
</dbReference>
<name>A0A1X9NFJ4_9GAMM</name>
<dbReference type="InterPro" id="IPR012760">
    <property type="entry name" value="RNA_pol_sigma_RpoD_C"/>
</dbReference>
<keyword evidence="4 6" id="KW-0238">DNA-binding</keyword>
<dbReference type="GO" id="GO:0016987">
    <property type="term" value="F:sigma factor activity"/>
    <property type="evidence" value="ECO:0007669"/>
    <property type="project" value="UniProtKB-UniRule"/>
</dbReference>
<keyword evidence="2 6" id="KW-0805">Transcription regulation</keyword>
<dbReference type="SUPFAM" id="SSF88946">
    <property type="entry name" value="Sigma2 domain of RNA polymerase sigma factors"/>
    <property type="match status" value="1"/>
</dbReference>